<dbReference type="eggNOG" id="COG2931">
    <property type="taxonomic scope" value="Bacteria"/>
</dbReference>
<evidence type="ECO:0000256" key="4">
    <source>
        <dbReference type="ARBA" id="ARBA00022837"/>
    </source>
</evidence>
<dbReference type="InterPro" id="IPR011049">
    <property type="entry name" value="Serralysin-like_metalloprot_C"/>
</dbReference>
<dbReference type="InterPro" id="IPR013783">
    <property type="entry name" value="Ig-like_fold"/>
</dbReference>
<dbReference type="GO" id="GO:0005911">
    <property type="term" value="C:cell-cell junction"/>
    <property type="evidence" value="ECO:0007669"/>
    <property type="project" value="TreeGrafter"/>
</dbReference>
<dbReference type="PROSITE" id="PS51820">
    <property type="entry name" value="PA14"/>
    <property type="match status" value="1"/>
</dbReference>
<dbReference type="InterPro" id="IPR001343">
    <property type="entry name" value="Hemolysn_Ca-bd"/>
</dbReference>
<feature type="region of interest" description="Disordered" evidence="8">
    <location>
        <begin position="103"/>
        <end position="123"/>
    </location>
</feature>
<feature type="domain" description="Cadherin" evidence="9">
    <location>
        <begin position="2016"/>
        <end position="2119"/>
    </location>
</feature>
<dbReference type="SMART" id="SM00736">
    <property type="entry name" value="CADG"/>
    <property type="match status" value="3"/>
</dbReference>
<dbReference type="InterPro" id="IPR010221">
    <property type="entry name" value="VCBS_dom"/>
</dbReference>
<feature type="compositionally biased region" description="Polar residues" evidence="8">
    <location>
        <begin position="168"/>
        <end position="191"/>
    </location>
</feature>
<dbReference type="InterPro" id="IPR050971">
    <property type="entry name" value="Cadherin-domain_protein"/>
</dbReference>
<dbReference type="Pfam" id="PF17963">
    <property type="entry name" value="Big_9"/>
    <property type="match status" value="8"/>
</dbReference>
<dbReference type="InterPro" id="IPR040853">
    <property type="entry name" value="RapA2_cadherin-like"/>
</dbReference>
<dbReference type="InterPro" id="IPR047777">
    <property type="entry name" value="LapA-like_RM"/>
</dbReference>
<organism evidence="11 12">
    <name type="scientific">Metapseudomonas resinovorans NBRC 106553</name>
    <dbReference type="NCBI Taxonomy" id="1245471"/>
    <lineage>
        <taxon>Bacteria</taxon>
        <taxon>Pseudomonadati</taxon>
        <taxon>Pseudomonadota</taxon>
        <taxon>Gammaproteobacteria</taxon>
        <taxon>Pseudomonadales</taxon>
        <taxon>Pseudomonadaceae</taxon>
        <taxon>Metapseudomonas</taxon>
    </lineage>
</organism>
<dbReference type="Pfam" id="PF07691">
    <property type="entry name" value="PA14"/>
    <property type="match status" value="1"/>
</dbReference>
<dbReference type="InterPro" id="IPR037524">
    <property type="entry name" value="PA14/GLEYA"/>
</dbReference>
<proteinExistence type="predicted"/>
<dbReference type="InterPro" id="IPR018511">
    <property type="entry name" value="Hemolysin-typ_Ca-bd_CS"/>
</dbReference>
<dbReference type="HOGENOM" id="CLU_223189_0_0_6"/>
<dbReference type="PROSITE" id="PS00330">
    <property type="entry name" value="HEMOLYSIN_CALCIUM"/>
    <property type="match status" value="3"/>
</dbReference>
<evidence type="ECO:0000259" key="9">
    <source>
        <dbReference type="PROSITE" id="PS50268"/>
    </source>
</evidence>
<feature type="domain" description="Cadherin" evidence="9">
    <location>
        <begin position="1501"/>
        <end position="1585"/>
    </location>
</feature>
<name>S6BL89_METRE</name>
<evidence type="ECO:0000256" key="7">
    <source>
        <dbReference type="ARBA" id="ARBA00023136"/>
    </source>
</evidence>
<dbReference type="Gene3D" id="2.60.40.60">
    <property type="entry name" value="Cadherins"/>
    <property type="match status" value="1"/>
</dbReference>
<dbReference type="NCBIfam" id="NF033682">
    <property type="entry name" value="retention_LapA"/>
    <property type="match status" value="1"/>
</dbReference>
<dbReference type="InterPro" id="IPR019960">
    <property type="entry name" value="T1SS_VCA0849"/>
</dbReference>
<dbReference type="PANTHER" id="PTHR24025:SF23">
    <property type="entry name" value="NEURAL-CADHERIN"/>
    <property type="match status" value="1"/>
</dbReference>
<feature type="domain" description="PA14" evidence="10">
    <location>
        <begin position="3746"/>
        <end position="3889"/>
    </location>
</feature>
<dbReference type="Proteomes" id="UP000015503">
    <property type="component" value="Chromosome"/>
</dbReference>
<feature type="compositionally biased region" description="Polar residues" evidence="8">
    <location>
        <begin position="5394"/>
        <end position="5403"/>
    </location>
</feature>
<evidence type="ECO:0000256" key="8">
    <source>
        <dbReference type="SAM" id="MobiDB-lite"/>
    </source>
</evidence>
<comment type="subcellular location">
    <subcellularLocation>
        <location evidence="1">Membrane</location>
    </subcellularLocation>
</comment>
<feature type="region of interest" description="Disordered" evidence="8">
    <location>
        <begin position="3195"/>
        <end position="3215"/>
    </location>
</feature>
<gene>
    <name evidence="11" type="ORF">PCA10_42970</name>
</gene>
<dbReference type="SMART" id="SM00758">
    <property type="entry name" value="PA14"/>
    <property type="match status" value="1"/>
</dbReference>
<dbReference type="InterPro" id="IPR011658">
    <property type="entry name" value="PA14_dom"/>
</dbReference>
<dbReference type="CDD" id="cd11304">
    <property type="entry name" value="Cadherin_repeat"/>
    <property type="match status" value="2"/>
</dbReference>
<dbReference type="SMART" id="SM00112">
    <property type="entry name" value="CA"/>
    <property type="match status" value="5"/>
</dbReference>
<evidence type="ECO:0008006" key="13">
    <source>
        <dbReference type="Google" id="ProtNLM"/>
    </source>
</evidence>
<keyword evidence="5" id="KW-0130">Cell adhesion</keyword>
<dbReference type="InterPro" id="IPR006644">
    <property type="entry name" value="Cadg"/>
</dbReference>
<evidence type="ECO:0000313" key="12">
    <source>
        <dbReference type="Proteomes" id="UP000015503"/>
    </source>
</evidence>
<dbReference type="GO" id="GO:0007156">
    <property type="term" value="P:homophilic cell adhesion via plasma membrane adhesion molecules"/>
    <property type="evidence" value="ECO:0007669"/>
    <property type="project" value="InterPro"/>
</dbReference>
<dbReference type="eggNOG" id="COG2911">
    <property type="taxonomic scope" value="Bacteria"/>
</dbReference>
<dbReference type="KEGG" id="pre:PCA10_42970"/>
<dbReference type="Gene3D" id="2.60.40.10">
    <property type="entry name" value="Immunoglobulins"/>
    <property type="match status" value="11"/>
</dbReference>
<dbReference type="PANTHER" id="PTHR24025">
    <property type="entry name" value="DESMOGLEIN FAMILY MEMBER"/>
    <property type="match status" value="1"/>
</dbReference>
<dbReference type="InterPro" id="IPR002126">
    <property type="entry name" value="Cadherin-like_dom"/>
</dbReference>
<dbReference type="GO" id="GO:0005509">
    <property type="term" value="F:calcium ion binding"/>
    <property type="evidence" value="ECO:0007669"/>
    <property type="project" value="InterPro"/>
</dbReference>
<dbReference type="NCBIfam" id="NF012211">
    <property type="entry name" value="tand_rpt_95"/>
    <property type="match status" value="23"/>
</dbReference>
<dbReference type="Pfam" id="PF00028">
    <property type="entry name" value="Cadherin"/>
    <property type="match status" value="1"/>
</dbReference>
<dbReference type="Pfam" id="PF00353">
    <property type="entry name" value="HemolysinCabind"/>
    <property type="match status" value="2"/>
</dbReference>
<dbReference type="InterPro" id="IPR015919">
    <property type="entry name" value="Cadherin-like_sf"/>
</dbReference>
<keyword evidence="12" id="KW-1185">Reference proteome</keyword>
<reference evidence="11 12" key="1">
    <citation type="journal article" date="2013" name="Genome Announc.">
        <title>Complete Genome Sequence of the Carbazole Degrader Pseudomonas resinovorans Strain CA10 (NBRC 106553).</title>
        <authorList>
            <person name="Shintani M."/>
            <person name="Hosoyama A."/>
            <person name="Ohji S."/>
            <person name="Tsuchikane K."/>
            <person name="Takarada H."/>
            <person name="Yamazoe A."/>
            <person name="Fujita N."/>
            <person name="Nojiri H."/>
        </authorList>
    </citation>
    <scope>NUCLEOTIDE SEQUENCE [LARGE SCALE GENOMIC DNA]</scope>
    <source>
        <strain evidence="11 12">NBRC 106553</strain>
    </source>
</reference>
<dbReference type="PRINTS" id="PR00313">
    <property type="entry name" value="CABNDNGRPT"/>
</dbReference>
<dbReference type="Gene3D" id="2.60.40.1200">
    <property type="match status" value="11"/>
</dbReference>
<dbReference type="STRING" id="1245471.PCA10_42970"/>
<feature type="region of interest" description="Disordered" evidence="8">
    <location>
        <begin position="5391"/>
        <end position="5428"/>
    </location>
</feature>
<keyword evidence="4" id="KW-0106">Calcium</keyword>
<evidence type="ECO:0000256" key="2">
    <source>
        <dbReference type="ARBA" id="ARBA00022692"/>
    </source>
</evidence>
<dbReference type="eggNOG" id="COG1520">
    <property type="taxonomic scope" value="Bacteria"/>
</dbReference>
<dbReference type="GO" id="GO:0016020">
    <property type="term" value="C:membrane"/>
    <property type="evidence" value="ECO:0007669"/>
    <property type="project" value="UniProtKB-SubCell"/>
</dbReference>
<dbReference type="EMBL" id="AP013068">
    <property type="protein sequence ID" value="BAN50029.1"/>
    <property type="molecule type" value="Genomic_DNA"/>
</dbReference>
<feature type="domain" description="Cadherin" evidence="9">
    <location>
        <begin position="4533"/>
        <end position="4633"/>
    </location>
</feature>
<accession>S6BL89</accession>
<feature type="region of interest" description="Disordered" evidence="8">
    <location>
        <begin position="168"/>
        <end position="221"/>
    </location>
</feature>
<dbReference type="PROSITE" id="PS50268">
    <property type="entry name" value="CADHERIN_2"/>
    <property type="match status" value="5"/>
</dbReference>
<keyword evidence="2" id="KW-0812">Transmembrane</keyword>
<dbReference type="RefSeq" id="WP_016494162.1">
    <property type="nucleotide sequence ID" value="NC_021499.1"/>
</dbReference>
<dbReference type="SUPFAM" id="SSF49313">
    <property type="entry name" value="Cadherin-like"/>
    <property type="match status" value="1"/>
</dbReference>
<dbReference type="eggNOG" id="COG3209">
    <property type="taxonomic scope" value="Bacteria"/>
</dbReference>
<dbReference type="OrthoDB" id="9813456at2"/>
<dbReference type="PATRIC" id="fig|1245471.3.peg.4346"/>
<dbReference type="NCBIfam" id="TIGR01965">
    <property type="entry name" value="VCBS_repeat"/>
    <property type="match status" value="14"/>
</dbReference>
<dbReference type="Pfam" id="PF17892">
    <property type="entry name" value="Cadherin_5"/>
    <property type="match status" value="1"/>
</dbReference>
<feature type="region of interest" description="Disordered" evidence="8">
    <location>
        <begin position="1480"/>
        <end position="1499"/>
    </location>
</feature>
<feature type="domain" description="Cadherin" evidence="9">
    <location>
        <begin position="2133"/>
        <end position="2219"/>
    </location>
</feature>
<keyword evidence="7" id="KW-0472">Membrane</keyword>
<dbReference type="NCBIfam" id="TIGR03661">
    <property type="entry name" value="T1SS_VCA0849"/>
    <property type="match status" value="1"/>
</dbReference>
<feature type="domain" description="Cadherin" evidence="9">
    <location>
        <begin position="1581"/>
        <end position="1684"/>
    </location>
</feature>
<dbReference type="Gene3D" id="2.60.40.3440">
    <property type="match status" value="1"/>
</dbReference>
<dbReference type="Gene3D" id="2.60.40.2810">
    <property type="match status" value="3"/>
</dbReference>
<dbReference type="Pfam" id="PF17803">
    <property type="entry name" value="Cadherin_4"/>
    <property type="match status" value="28"/>
</dbReference>
<dbReference type="InterPro" id="IPR041690">
    <property type="entry name" value="Cadherin_5"/>
</dbReference>
<evidence type="ECO:0000256" key="5">
    <source>
        <dbReference type="ARBA" id="ARBA00022889"/>
    </source>
</evidence>
<keyword evidence="6" id="KW-1133">Transmembrane helix</keyword>
<sequence>MSSVIAIVKSIVGQVYAMSPEGFRRLLVEGDRLFKGDQLLTGNEGMVSLDLADGRTIDLGRDSQWSETDTVAAVDTQAAQSASPTPADDVAQLQQAIQAGVDPTRELEATAAGPSAGGAGGGAAGGGHSFVMLDATAGSVDPSIGFTTGTFAPAAEPQEEELTTPLNDAIQTQPTPTPQNSAPQGQDTSITTDEDTPVSGQLGATDPNGDPLNYSLGDGPRNGTVVINPDGSYTYTPNGDFNGSDSFTAIVDDGKGGTDTITITIGVNPVNDAATLGSDNVQLSETDAPLTTGGALTISDVDSPPTFVAQSNTAGQYGSFSIDAAGNWTFVANSAFNELNTGDSLTDTFVVTSADGTTTSVTVTINGSNDAAVLSSASVQLTETDAPLTTGGTLTISDVDSPATFVAQSSTAGQYGSFSIDAAGNWTFVANSAFNELNTGDSLTDTFVVTSADGTTTSVTVTINGSNDAAVLSSASVQLTETDAPLTTGGALTISDVDSPATFQVQNNVAGQYGSFSIDAAGNWTYTANSAFNELNTGDSLTDTFVVTSADGTTSSVTVTINGSNDAAVLGSASVQLTETDAPLTTGGALTISDVDSPATFVAQSNTAGQYGSFSIDANGNWTYTANSAFNELNTGDSLTESFVVTSADGTTTSVTVTINGTNDAAVLSNANVQLTETNEPLTTGGTLSISDVDSPATFVAQSNTAGQYGSFSIDAAGNWTYTANSAFNELNTGDSLTESFVVTSADGTTTSVTVTINGTNDAAVLSSANVQLTETNEPLTTGGTLSISDVDSPATFVAQSGTTGQYGSFSIDAAGNWTYTANSAFNELNVGDSRTDTFVVTSADGTTSSVTVTINGSNDAAVLSSASVQLTETDAPLTTGGALSISDVDSPATFVAQAKTAGQYGSFSIDAAGNWTYTANSAFNELNVGDSRTDTFEVVSADGTKTSVTVTINGSNDAAVLSSATVALTETNEPLTTGGTLTVSDVDSPETFVAQNGTAGTYGSFSIDAAGNWTYTANSAFNELNVGDSRTDTFEVVSADGTKTSVTVTINGSNDAAVLSSATVALTETNEPLTTGGTLTVSDVDSPASFVAQSNTAGQYGSFSIDAAGNWTYTANSAFNELNTTDSLTDTFVVTSADGTTSSVTVTINGSNDAAVLSSATVQLTETNAPLTTSGTLTISDVDNPATFVAQPGTAGTYGTFSINAAGAWTFVANSAFNELNVDDKLTESFDVFAADGTKTSVTVTINGSNDRPVGANDSVTLNEDTLTTGNVLANDTDVDSSTLTVTRFQVGNLAFTSVNAGGTLDLGPVGKLTIQANGDFTFVPGKNYNGPVPSITYTLSDGSLTSTAALKFEINPVNDAPVNAVPGAQTLAEDGSKTFSLISGNSVAVGDIDGDNLTTTLNVQHGVLTLGPLKGGVTFSGNGTGTITLSGSQAAISAALQGLKYTPAANYNGQDTLTIHTSDGSLSDTDTVTLNITPVNDRPVASPTSESTFEDAPSIGGKLAATDVDGDTLSFSVIGNAPGGFSLNADGTWTLDPSNAAYQHLADGVSTTLTINFTATDGTLSSNSVLTITVTGVNDRPEITASTADATEGNGIITGQIPATDVDDGAVLSFSTTDTVPGLTLNSDGTWSFDANDSAYDYLSVDEPLVISVPVTVTDEHGATADSTLTITVTGTNDAPVANAVAASGNEDQPARIQVNLSGSDVDGTVTGFTIGSLPDHGTLYSSANGGTALQIGDQVNGPVYFVPAKDWNGSTTFEYSAVDNNGAVSTSTATATINVAPVNDRPVGVNDTVTLNEDSIATGNVLTNDTDVDSSTLTVTKFHVTGLPFISANAGSTLDLGIGKLTILANGNFTFVPAANYNGPVPSVTYTLSDGSLTDTATLKFEITPVNDAPVNAVPGAQTLAEDGSKVFSLIGGNSVSVSDIDSGNLSVTLNVQHGVISLGPLAGGVTFSGNGTGSITLSGSQAAINAALQGLRYVPAANYNGQDTLTIHTSDGSLSDTDTVTLNITPVNDRPVTAPTSESTFEDAPSIGGKLAATDVDGDTLSFSLPGSAPAGFNLNSNGTWTLDPSNAAYQHLADGATLTISVPFTVSDGKLSSNSTLTIKVTGVNDAPVATATSAAADEGDAPLTGQIPASDVDDGAILGFSLADDAPAGFALDSNGGWTFDAQDPSYDYLSAGEELVITVPVIVTDEHGASTTTQLTITLTGTNDAPVANAVAASGNEDQPARIQVNLSGSDVDGTVTGFTIGSLPDHGTLYSSANGGTALQIGDQVNGPVYFVPAKDWNGSTTFEYSAVDNNGATSSSATATINVAPVNDRPVGVNDTVTLNEDSIATGNVLTNDTDVDSSTLTVTKFHVTGLPFISANAGSTLDLGIGKLTILANGNFTFVPAANYNGPVPSVTYTLSDGSLTDTATLKFEITPVNDAPVNAVPGAQTLAEDGSKVFSLIGGNSVSVSDIDSGNLSVTLNVQHGVINLGPLAGGVTFSGNGTGSITLSGSQAAINAALQGLKYTPAANYNGQDTLTIHTSDGSLSDTDTVTLNISPVNDAPQTNIGGGVGNEDNPISVNLSGSDIDGSVDHFVIKSLPANGTLMLNGVALGVGSLVPASGNGANITFVPNANWNGTTTFQYTAVDNLGLADSTPATGTITVTAVNDAPIAVNDGPVAVTEGTPASGNVLTNDSDPENNPLTVTGFSFGGSDYLAGQTATISGVGSLVIRADGSFTFTPAANYNGPVPSATYTVSDGTATDTAELSFADVSPVNDAPIAVNDGPVAVTEDTPANGNVLTNDSDPDHDDLSVTGFSFGGSDYLAGETATINGVGSLVIRADGSFTFTPAANYNGPVPSATYTVSDGSLSDTAELSFGNVAPVNDAPIAVNDGPVPITEDTPANGFVLTNDSDPENDDLSVTGFSFGGSDYLAGETATISGVGSLVIRADGSFTFTPAANYNGPVPSATYTVSDGSLSDTAELSFADVSPVNDAPIAVNDGPVAVTEDTPANGNVLTNDSDPDHDDLSVTGFSFGGSDYLAGETATINGVGSLVIRADGSFTFTPAANYNGPVPSATYTLSDGTATDTAELSFGNVAPVNDAPIAVNDGPVPVTEDTPANGNVLTNDSDPDHDDLSVTGFSFGGSDYLAGETATINGVGSLVIRADGSFTFTPATNYNGPVPTATYTLSDGTATDTAELSFADVSPVNDAPETNAASATGNEDAPGIPVALSGSDVDGTVQHFIIKELPANGTLLFNGAALIAGAIVPATGNGATVTFVPNANWNGDDTFKYAAVDNQGLEDTTPATATLTVDAVNDAPVALADSTTVAEGGSVVINVADNDHDIDDGLDLASIVIKSNPTNGSLVINANGTVSYQHNGSETTGDSFTYTIKDKAGVESNPVTVTIGVTPVDDPSVLTPDTKSVAEDNMATGNVLDNDHDVDNTLSVSTFSIAGVAGSFAAGASANIAGVGTFTLGSNGEYSFTPVANWNGAVPQVTYTTNTGSSSTLNITVTPVNDAPVALADSATVAEGGSVVINVADNDRDIDDGLDLASIVIKSNPANGSLVVNANGTVSYQHNGSETTGDSFTYTIKDKAGVESNPVTVTIGVTPVDDPSVLTPDTKSVAEDNTATGNVLDNDHDVDSTLSVATFSITGVTGSFAAGANANIAGVGTFTLGSNGEYSFTPAANWNGAVPQVTYTTNTGSSSTLNITVTPVNDAPDARDDQALLSGLKGNYYAYNEGPDGTNLSNVAQVKNFIDSHGANATFTATSLNYGNGVSSNLGNDQQLQQFLGGDASSLNRDPVNSSDAIIQLTGNVSLAAGTYQFKVTADDGYSIRIDGVVVAEFSGNQSSTTRESATFTIAQGGQHNIEIIYWDQGGHAQLKVELRPEGGAYSVLGGNSLSHNVGALTTVEDTALQIEPATLLGNDTDPDGDPLSIISVQGAQNGTVALVNGKVVFTPTANFNGQASFTYTISDGKGGTDTATAMVNVTAVNDAPVADSHSLTVAEESVGTSLNIQAPTDVDGDALTITVTGLPTLGQVLLANGTAVTNGQILTSAQLQGLKYNAPADYNTSQTVGNFTYSVSDGKVSTAGTITLGVTPVNDAPVVSSNSITVAEESVGTSLGLSAPTDADGDSLTITVTGLPTIGQVLLANGNPVVNGQTLNSAQLQGLKYNAPADYTAGTPVGSFTYSVNDGTVTVNGSVTIGVTPVDDPSVLAPDTKSVAEDNTATGNVLDNDRDVDSTLSVASFRIAGIPGSFTAGASANITGMGTFTLGSNGEYSFTPVANWNGTVPQVTYTTNTGSSSTLNITVTPVNDLPVVSSNSITVAEESIGTSLGLSAPTDVDGNALTITVTGLPSLGQVLLANGTAVTNGQTLTSAQLQGLKYNAPADYTTGQVVGNFTYSVNDGTATVNGSVTIGVTPVNDAPQTSNTTATGSEDNIIAVNLSGSDVDGTVASFKLTSIPAGGSFYSDSGATIALTLASVINAVNNGATIYFKPNANWNGSYTFNYAATDNNSLADATPATGTITVNAVNDAPNIVDAGVSLNENVPANTFVFDVNDSFTGIDKDVDNQAITYSITGGNGSNIFVIDSATGIISIAAGKTLDYETASQHVLTVRASDGSLSDTALITVNVNNLPDSPPVVSGASSLVSETGLKSASDADTSNVASGKVTISHDSATTVTLVAPTGTTLKSGGTTITWSLSADGKTLTGKAGSENVLTLSIDNQGNYSVNLLKPVDHPDTTSADVLNLNVGVRVTDAYNNQSTTTLAVQIQDDVPTASPGGVTIDIPVSSINVSGLEAGFVNPTSTGGGTSGLTQTNTDSDSYIDKINWGGSSGSGYTFADNESFRTSATSLPDSQFKVGTLTHNNYPISSDASVLNTVGLKVKLTVMIDGVPTTIEHTVNLRHTETPNNASNTQDPANDDIIRLDNSTLVKQFTVGDRTFEFEIKGFLDPKTGNVVTTIYTTENASSAFDLYAVVKSTDGLPLNSGDVSTNTTTGADGSVVVAGSNATIEWTGATKNADGTSTITNAFGTFTGWADGRYRFEVSRTARDNFDADQIENLKFTYVVKDGDGDTATSQVTVTLNGEKVVPFAPLVEQAAQTTVLSIDPGTKSTASLGIDVGRDVSGSSVKITATDDTSLNGQAVKGSVLFNGVAESVTLTSGGVALVYRANADGSLDAVKQGTNDVVFKVTGDAAKGTYSVQMVGTLDQGSKVTTGTSAVSFSQSNNVAVANSNNSNFTVSLSGSNGTPYWSNSRLGIDAPGTSSGSENRELNYRTSNEVLTLTFAAIAGVLVNSVQIGTVDLQSGERLEYRINGGQWTEVSGANNSPTLSLSDLSGISTVDLRASNSGTDFSVGSVNVGFTKTVTADASSNTTLNLGATVTDGSGDKASTDFSVVIDPDHTLQGTTGNDSLKGSDLADTLQGGAGNDTLDGGKGNDTLYGGEGKDSLIGGQGNDILWGQGGADTFVWKSGDAGIAGNPAQDVVKDFKLSEGDKIDLSDLLQGETTTTIDNFLKLIVDTGTGNATLLVSKDGHLNDGGAAASHADLSITLEGAANQLSGSSINSLIAGADPTIKVDHS</sequence>
<evidence type="ECO:0000259" key="10">
    <source>
        <dbReference type="PROSITE" id="PS51820"/>
    </source>
</evidence>
<protein>
    <recommendedName>
        <fullName evidence="13">Retention module-containing protein</fullName>
    </recommendedName>
</protein>
<evidence type="ECO:0000256" key="3">
    <source>
        <dbReference type="ARBA" id="ARBA00022737"/>
    </source>
</evidence>
<evidence type="ECO:0000256" key="6">
    <source>
        <dbReference type="ARBA" id="ARBA00022989"/>
    </source>
</evidence>
<evidence type="ECO:0000256" key="1">
    <source>
        <dbReference type="ARBA" id="ARBA00004370"/>
    </source>
</evidence>
<keyword evidence="3" id="KW-0677">Repeat</keyword>
<evidence type="ECO:0000313" key="11">
    <source>
        <dbReference type="EMBL" id="BAN50029.1"/>
    </source>
</evidence>
<dbReference type="SUPFAM" id="SSF51120">
    <property type="entry name" value="beta-Roll"/>
    <property type="match status" value="1"/>
</dbReference>